<dbReference type="Proteomes" id="UP000467193">
    <property type="component" value="Chromosome"/>
</dbReference>
<evidence type="ECO:0000256" key="1">
    <source>
        <dbReference type="SAM" id="MobiDB-lite"/>
    </source>
</evidence>
<reference evidence="3 4" key="1">
    <citation type="journal article" date="2019" name="Emerg. Microbes Infect.">
        <title>Comprehensive subspecies identification of 175 nontuberculous mycobacteria species based on 7547 genomic profiles.</title>
        <authorList>
            <person name="Matsumoto Y."/>
            <person name="Kinjo T."/>
            <person name="Motooka D."/>
            <person name="Nabeya D."/>
            <person name="Jung N."/>
            <person name="Uechi K."/>
            <person name="Horii T."/>
            <person name="Iida T."/>
            <person name="Fujita J."/>
            <person name="Nakamura S."/>
        </authorList>
    </citation>
    <scope>NUCLEOTIDE SEQUENCE [LARGE SCALE GENOMIC DNA]</scope>
    <source>
        <strain evidence="3 4">JCM 17899</strain>
    </source>
</reference>
<accession>A0A7I7QNH2</accession>
<dbReference type="KEGG" id="msei:MSEDJ_19210"/>
<feature type="chain" id="PRO_5029635368" description="Intersectin-EH binding protein Ibp1" evidence="2">
    <location>
        <begin position="30"/>
        <end position="76"/>
    </location>
</feature>
<name>A0A7I7QNH2_9MYCO</name>
<proteinExistence type="predicted"/>
<sequence length="76" mass="7135">MKLKMIAIAPAVAAAGIAIGLAGAPTAAAIDPCSSAVSTSRCLGPSGIDGGGAPVVKPGNAQNGPYGPWGNLPPLG</sequence>
<dbReference type="EMBL" id="AP022588">
    <property type="protein sequence ID" value="BBY27825.1"/>
    <property type="molecule type" value="Genomic_DNA"/>
</dbReference>
<feature type="region of interest" description="Disordered" evidence="1">
    <location>
        <begin position="53"/>
        <end position="76"/>
    </location>
</feature>
<protein>
    <recommendedName>
        <fullName evidence="5">Intersectin-EH binding protein Ibp1</fullName>
    </recommendedName>
</protein>
<evidence type="ECO:0000313" key="3">
    <source>
        <dbReference type="EMBL" id="BBY27825.1"/>
    </source>
</evidence>
<dbReference type="AlphaFoldDB" id="A0A7I7QNH2"/>
<keyword evidence="4" id="KW-1185">Reference proteome</keyword>
<evidence type="ECO:0000313" key="4">
    <source>
        <dbReference type="Proteomes" id="UP000467193"/>
    </source>
</evidence>
<feature type="signal peptide" evidence="2">
    <location>
        <begin position="1"/>
        <end position="29"/>
    </location>
</feature>
<evidence type="ECO:0008006" key="5">
    <source>
        <dbReference type="Google" id="ProtNLM"/>
    </source>
</evidence>
<dbReference type="RefSeq" id="WP_163796665.1">
    <property type="nucleotide sequence ID" value="NZ_AP022588.1"/>
</dbReference>
<keyword evidence="2" id="KW-0732">Signal</keyword>
<organism evidence="3 4">
    <name type="scientific">Mycolicibacterium sediminis</name>
    <dbReference type="NCBI Taxonomy" id="1286180"/>
    <lineage>
        <taxon>Bacteria</taxon>
        <taxon>Bacillati</taxon>
        <taxon>Actinomycetota</taxon>
        <taxon>Actinomycetes</taxon>
        <taxon>Mycobacteriales</taxon>
        <taxon>Mycobacteriaceae</taxon>
        <taxon>Mycolicibacterium</taxon>
    </lineage>
</organism>
<evidence type="ECO:0000256" key="2">
    <source>
        <dbReference type="SAM" id="SignalP"/>
    </source>
</evidence>
<gene>
    <name evidence="3" type="ORF">MSEDJ_19210</name>
</gene>